<sequence>MAKVKSVFENEAALCAAFIAGLPDGWTAYAETAGFDILLVRQTEGAQIGVEAKMTLNAKVLLQAAEGLYAGRGNGERAAPDFRAALVPYGAAGVEMKAIARYLGITVVEVQSQASRDEEARAQAERWGLTSWRSRDSDKPVFTPELPALGKYDWREEWADHCPAERCKVPDYVPDVAAGASGPSQLSEWKIKAIKICIVLERRGFVTPGDFKHLKIDRKRWLDMRWLAHAEERGRYIPGRSPLNLRAAHPVNYGQVEADFDKWKPAEPGEAFKPTAALL</sequence>
<keyword evidence="2" id="KW-1185">Reference proteome</keyword>
<name>A0ABU8K9D8_9HYPH</name>
<dbReference type="RefSeq" id="WP_337092681.1">
    <property type="nucleotide sequence ID" value="NZ_JAPYKO010000004.1"/>
</dbReference>
<evidence type="ECO:0000313" key="2">
    <source>
        <dbReference type="Proteomes" id="UP001366503"/>
    </source>
</evidence>
<comment type="caution">
    <text evidence="1">The sequence shown here is derived from an EMBL/GenBank/DDBJ whole genome shotgun (WGS) entry which is preliminary data.</text>
</comment>
<proteinExistence type="predicted"/>
<evidence type="ECO:0000313" key="1">
    <source>
        <dbReference type="EMBL" id="MEI9402343.1"/>
    </source>
</evidence>
<reference evidence="1 2" key="1">
    <citation type="submission" date="2022-12" db="EMBL/GenBank/DDBJ databases">
        <authorList>
            <person name="Muema E."/>
        </authorList>
    </citation>
    <scope>NUCLEOTIDE SEQUENCE [LARGE SCALE GENOMIC DNA]</scope>
    <source>
        <strain evidence="2">1330</strain>
    </source>
</reference>
<accession>A0ABU8K9D8</accession>
<protein>
    <submittedName>
        <fullName evidence="1">Uncharacterized protein</fullName>
    </submittedName>
</protein>
<organism evidence="1 2">
    <name type="scientific">Mesorhizobium argentiipisi</name>
    <dbReference type="NCBI Taxonomy" id="3015175"/>
    <lineage>
        <taxon>Bacteria</taxon>
        <taxon>Pseudomonadati</taxon>
        <taxon>Pseudomonadota</taxon>
        <taxon>Alphaproteobacteria</taxon>
        <taxon>Hyphomicrobiales</taxon>
        <taxon>Phyllobacteriaceae</taxon>
        <taxon>Mesorhizobium</taxon>
    </lineage>
</organism>
<dbReference type="Proteomes" id="UP001366503">
    <property type="component" value="Unassembled WGS sequence"/>
</dbReference>
<dbReference type="EMBL" id="JAPYKO010000004">
    <property type="protein sequence ID" value="MEI9402343.1"/>
    <property type="molecule type" value="Genomic_DNA"/>
</dbReference>
<gene>
    <name evidence="1" type="ORF">O7A05_09220</name>
</gene>